<reference evidence="1 2" key="1">
    <citation type="submission" date="2018-06" db="EMBL/GenBank/DDBJ databases">
        <title>Spongiibacterium sp. HME9304 Genome sequencing and assembly.</title>
        <authorList>
            <person name="Kang H."/>
            <person name="Kim H."/>
            <person name="Joh K."/>
        </authorList>
    </citation>
    <scope>NUCLEOTIDE SEQUENCE [LARGE SCALE GENOMIC DNA]</scope>
    <source>
        <strain evidence="1 2">HME9304</strain>
    </source>
</reference>
<keyword evidence="2" id="KW-1185">Reference proteome</keyword>
<evidence type="ECO:0000313" key="1">
    <source>
        <dbReference type="EMBL" id="AWX45719.1"/>
    </source>
</evidence>
<protein>
    <submittedName>
        <fullName evidence="1">Uncharacterized protein</fullName>
    </submittedName>
</protein>
<gene>
    <name evidence="1" type="ORF">HME9304_02746</name>
</gene>
<name>A0A2Z4LVF5_9FLAO</name>
<sequence length="183" mass="21064">MANAQKDRAELILKNGAKLEGYAVLKSLDKIKFRKQKKADKEFYTFDKVDTLKIYDDFEPKLYIQAKVKDEEKPKVLKIVDIGKNLIYYRKISQGYGAPAFMPGGNMPMTVGGFYNVTNSYVRKPDEDEVTYLASTNWLSGNFKNAASEYFADCPNLVAKIKNRELKKKHLKEIITYYNSKCE</sequence>
<proteinExistence type="predicted"/>
<dbReference type="AlphaFoldDB" id="A0A2Z4LVF5"/>
<dbReference type="EMBL" id="CP030104">
    <property type="protein sequence ID" value="AWX45719.1"/>
    <property type="molecule type" value="Genomic_DNA"/>
</dbReference>
<evidence type="ECO:0000313" key="2">
    <source>
        <dbReference type="Proteomes" id="UP000248536"/>
    </source>
</evidence>
<organism evidence="1 2">
    <name type="scientific">Flagellimonas maritima</name>
    <dbReference type="NCBI Taxonomy" id="1383885"/>
    <lineage>
        <taxon>Bacteria</taxon>
        <taxon>Pseudomonadati</taxon>
        <taxon>Bacteroidota</taxon>
        <taxon>Flavobacteriia</taxon>
        <taxon>Flavobacteriales</taxon>
        <taxon>Flavobacteriaceae</taxon>
        <taxon>Flagellimonas</taxon>
    </lineage>
</organism>
<dbReference type="KEGG" id="spon:HME9304_02746"/>
<dbReference type="Proteomes" id="UP000248536">
    <property type="component" value="Chromosome"/>
</dbReference>
<accession>A0A2Z4LVF5</accession>